<name>A0AAI8MLZ2_9HELI</name>
<evidence type="ECO:0000313" key="4">
    <source>
        <dbReference type="Proteomes" id="UP000005755"/>
    </source>
</evidence>
<feature type="transmembrane region" description="Helical" evidence="1">
    <location>
        <begin position="36"/>
        <end position="60"/>
    </location>
</feature>
<dbReference type="Proteomes" id="UP000005755">
    <property type="component" value="Unassembled WGS sequence"/>
</dbReference>
<protein>
    <submittedName>
        <fullName evidence="2">Uncharacterized protein</fullName>
    </submittedName>
</protein>
<evidence type="ECO:0000256" key="1">
    <source>
        <dbReference type="SAM" id="Phobius"/>
    </source>
</evidence>
<accession>A0AAI8MLZ2</accession>
<keyword evidence="1" id="KW-0812">Transmembrane</keyword>
<proteinExistence type="predicted"/>
<reference evidence="2" key="3">
    <citation type="submission" date="2012-07" db="EMBL/GenBank/DDBJ databases">
        <authorList>
            <person name="Akiyama T."/>
            <person name="Takeshita N."/>
            <person name="Ohmagari N."/>
            <person name="Kirikae T."/>
        </authorList>
    </citation>
    <scope>NUCLEOTIDE SEQUENCE</scope>
    <source>
        <strain evidence="2">ATCC BAA-847</strain>
    </source>
</reference>
<evidence type="ECO:0000313" key="3">
    <source>
        <dbReference type="EMBL" id="EFR46606.1"/>
    </source>
</evidence>
<keyword evidence="1" id="KW-1133">Transmembrane helix</keyword>
<dbReference type="RefSeq" id="WP_002956467.1">
    <property type="nucleotide sequence ID" value="NC_020555.1"/>
</dbReference>
<dbReference type="KEGG" id="hcb:HCBAA847_0826"/>
<evidence type="ECO:0000313" key="2">
    <source>
        <dbReference type="EMBL" id="BAM32064.1"/>
    </source>
</evidence>
<sequence length="81" mass="8773">MVSIPQTSPFVAIQNTKAYPNTQAVLEKLKTSTKEIYIFGGIQGGISLGSMVRAHIFVFANSMQRHNKTLSKKCCALSGAL</sequence>
<keyword evidence="4" id="KW-1185">Reference proteome</keyword>
<dbReference type="EMBL" id="AP012492">
    <property type="protein sequence ID" value="BAM32064.1"/>
    <property type="molecule type" value="Genomic_DNA"/>
</dbReference>
<keyword evidence="1" id="KW-0472">Membrane</keyword>
<gene>
    <name evidence="2" type="ORF">HCBAA847_0826</name>
    <name evidence="3" type="ORF">HCCG_01153</name>
</gene>
<reference evidence="2 5" key="2">
    <citation type="journal article" date="2012" name="J. Bacteriol.">
        <title>Complete Genome Sequence of Helicobacter cinaedi Type Strain ATCC BAA-847.</title>
        <authorList>
            <person name="Miyoshi-Akiyama T."/>
            <person name="Takeshita N."/>
            <person name="Ohmagari N."/>
            <person name="Kirikae T."/>
        </authorList>
    </citation>
    <scope>NUCLEOTIDE SEQUENCE [LARGE SCALE GENOMIC DNA]</scope>
    <source>
        <strain evidence="2 5">ATCC BAA-847</strain>
    </source>
</reference>
<organism evidence="2 5">
    <name type="scientific">Helicobacter cinaedi CCUG 18818 = ATCC BAA-847</name>
    <dbReference type="NCBI Taxonomy" id="537971"/>
    <lineage>
        <taxon>Bacteria</taxon>
        <taxon>Pseudomonadati</taxon>
        <taxon>Campylobacterota</taxon>
        <taxon>Epsilonproteobacteria</taxon>
        <taxon>Campylobacterales</taxon>
        <taxon>Helicobacteraceae</taxon>
        <taxon>Helicobacter</taxon>
    </lineage>
</organism>
<reference evidence="4" key="4">
    <citation type="journal article" date="2014" name="Genome Announc.">
        <title>Draft genome sequences of six enterohepatic helicobacter species isolated from humans and one from rhesus macaques.</title>
        <authorList>
            <person name="Shen Z."/>
            <person name="Sheh A."/>
            <person name="Young S.K."/>
            <person name="Abouelliel A."/>
            <person name="Ward D.V."/>
            <person name="Earl A.M."/>
            <person name="Fox J.G."/>
        </authorList>
    </citation>
    <scope>NUCLEOTIDE SEQUENCE [LARGE SCALE GENOMIC DNA]</scope>
    <source>
        <strain evidence="4">CCUG 18818</strain>
    </source>
</reference>
<dbReference type="AlphaFoldDB" id="A0AAI8MLZ2"/>
<dbReference type="Proteomes" id="UP000006036">
    <property type="component" value="Chromosome 1"/>
</dbReference>
<evidence type="ECO:0000313" key="5">
    <source>
        <dbReference type="Proteomes" id="UP000006036"/>
    </source>
</evidence>
<reference evidence="3" key="1">
    <citation type="submission" date="2008-08" db="EMBL/GenBank/DDBJ databases">
        <title>Annotation of Helicobacter cinaedi strain CCUG 18818.</title>
        <authorList>
            <consortium name="The Broad Institute Genome Sequencing Platform"/>
            <person name="Fox J.G."/>
            <person name="Shen Z."/>
            <person name="Charoenlap N."/>
            <person name="Schauer D.B."/>
            <person name="Ward D."/>
            <person name="Mehta T."/>
            <person name="Young S."/>
            <person name="Jaffe D."/>
            <person name="Gnerre S."/>
            <person name="Berlin A."/>
            <person name="Heiman D."/>
            <person name="Hepburn T."/>
            <person name="Shea T."/>
            <person name="Sykes S."/>
            <person name="Alvarado L."/>
            <person name="Kodira C."/>
            <person name="Borodovsky M."/>
            <person name="Lander E."/>
            <person name="Galagan J."/>
            <person name="Nusbaum C."/>
            <person name="Birren B."/>
        </authorList>
    </citation>
    <scope>NUCLEOTIDE SEQUENCE</scope>
    <source>
        <strain evidence="3">CCUG 18818</strain>
    </source>
</reference>
<dbReference type="EMBL" id="DS990392">
    <property type="protein sequence ID" value="EFR46606.1"/>
    <property type="molecule type" value="Genomic_DNA"/>
</dbReference>